<keyword evidence="12" id="KW-0378">Hydrolase</keyword>
<comment type="caution">
    <text evidence="12">The sequence shown here is derived from an EMBL/GenBank/DDBJ whole genome shotgun (WGS) entry which is preliminary data.</text>
</comment>
<evidence type="ECO:0000259" key="11">
    <source>
        <dbReference type="PROSITE" id="PS50076"/>
    </source>
</evidence>
<feature type="coiled-coil region" evidence="9">
    <location>
        <begin position="675"/>
        <end position="728"/>
    </location>
</feature>
<dbReference type="PROSITE" id="PS50076">
    <property type="entry name" value="DNAJ_2"/>
    <property type="match status" value="1"/>
</dbReference>
<dbReference type="InterPro" id="IPR012340">
    <property type="entry name" value="NA-bd_OB-fold"/>
</dbReference>
<dbReference type="InterPro" id="IPR001623">
    <property type="entry name" value="DnaJ_domain"/>
</dbReference>
<dbReference type="InterPro" id="IPR050221">
    <property type="entry name" value="26S_Proteasome_ATPase"/>
</dbReference>
<dbReference type="InterPro" id="IPR027417">
    <property type="entry name" value="P-loop_NTPase"/>
</dbReference>
<accession>A0A1Q9ENW5</accession>
<dbReference type="SUPFAM" id="SSF50978">
    <property type="entry name" value="WD40 repeat-like"/>
    <property type="match status" value="1"/>
</dbReference>
<dbReference type="Pfam" id="PF00226">
    <property type="entry name" value="DnaJ"/>
    <property type="match status" value="1"/>
</dbReference>
<feature type="coiled-coil region" evidence="9">
    <location>
        <begin position="1312"/>
        <end position="1396"/>
    </location>
</feature>
<name>A0A1Q9ENW5_SYMMI</name>
<evidence type="ECO:0000256" key="2">
    <source>
        <dbReference type="ARBA" id="ARBA00004496"/>
    </source>
</evidence>
<feature type="compositionally biased region" description="Basic and acidic residues" evidence="10">
    <location>
        <begin position="830"/>
        <end position="839"/>
    </location>
</feature>
<dbReference type="Pfam" id="PF17862">
    <property type="entry name" value="AAA_lid_3"/>
    <property type="match status" value="1"/>
</dbReference>
<comment type="subcellular location">
    <subcellularLocation>
        <location evidence="2">Cytoplasm</location>
    </subcellularLocation>
    <subcellularLocation>
        <location evidence="1">Nucleus</location>
    </subcellularLocation>
</comment>
<evidence type="ECO:0000256" key="4">
    <source>
        <dbReference type="ARBA" id="ARBA00022490"/>
    </source>
</evidence>
<keyword evidence="7" id="KW-0647">Proteasome</keyword>
<evidence type="ECO:0000313" key="13">
    <source>
        <dbReference type="Proteomes" id="UP000186817"/>
    </source>
</evidence>
<feature type="domain" description="J" evidence="11">
    <location>
        <begin position="1913"/>
        <end position="1975"/>
    </location>
</feature>
<dbReference type="InterPro" id="IPR032501">
    <property type="entry name" value="Prot_ATP_ID_OB_2nd"/>
</dbReference>
<feature type="compositionally biased region" description="Basic and acidic residues" evidence="10">
    <location>
        <begin position="902"/>
        <end position="922"/>
    </location>
</feature>
<gene>
    <name evidence="12" type="primary">TBP2</name>
    <name evidence="12" type="ORF">AK812_SmicGene7312</name>
</gene>
<evidence type="ECO:0000256" key="6">
    <source>
        <dbReference type="ARBA" id="ARBA00022840"/>
    </source>
</evidence>
<dbReference type="Pfam" id="PF16450">
    <property type="entry name" value="Prot_ATP_ID_OB_C"/>
    <property type="match status" value="1"/>
</dbReference>
<feature type="compositionally biased region" description="Gly residues" evidence="10">
    <location>
        <begin position="814"/>
        <end position="827"/>
    </location>
</feature>
<dbReference type="GO" id="GO:0006508">
    <property type="term" value="P:proteolysis"/>
    <property type="evidence" value="ECO:0007669"/>
    <property type="project" value="UniProtKB-KW"/>
</dbReference>
<dbReference type="FunFam" id="1.10.8.60:FF:000007">
    <property type="entry name" value="26S proteasome regulatory subunit 4"/>
    <property type="match status" value="1"/>
</dbReference>
<proteinExistence type="inferred from homology"/>
<keyword evidence="9" id="KW-0175">Coiled coil</keyword>
<reference evidence="12 13" key="1">
    <citation type="submission" date="2016-02" db="EMBL/GenBank/DDBJ databases">
        <title>Genome analysis of coral dinoflagellate symbionts highlights evolutionary adaptations to a symbiotic lifestyle.</title>
        <authorList>
            <person name="Aranda M."/>
            <person name="Li Y."/>
            <person name="Liew Y.J."/>
            <person name="Baumgarten S."/>
            <person name="Simakov O."/>
            <person name="Wilson M."/>
            <person name="Piel J."/>
            <person name="Ashoor H."/>
            <person name="Bougouffa S."/>
            <person name="Bajic V.B."/>
            <person name="Ryu T."/>
            <person name="Ravasi T."/>
            <person name="Bayer T."/>
            <person name="Micklem G."/>
            <person name="Kim H."/>
            <person name="Bhak J."/>
            <person name="Lajeunesse T.C."/>
            <person name="Voolstra C.R."/>
        </authorList>
    </citation>
    <scope>NUCLEOTIDE SEQUENCE [LARGE SCALE GENOMIC DNA]</scope>
    <source>
        <strain evidence="12 13">CCMP2467</strain>
    </source>
</reference>
<dbReference type="SMART" id="SM00382">
    <property type="entry name" value="AAA"/>
    <property type="match status" value="1"/>
</dbReference>
<dbReference type="GO" id="GO:0016887">
    <property type="term" value="F:ATP hydrolysis activity"/>
    <property type="evidence" value="ECO:0007669"/>
    <property type="project" value="InterPro"/>
</dbReference>
<dbReference type="GO" id="GO:0005524">
    <property type="term" value="F:ATP binding"/>
    <property type="evidence" value="ECO:0007669"/>
    <property type="project" value="UniProtKB-KW"/>
</dbReference>
<dbReference type="GO" id="GO:0008233">
    <property type="term" value="F:peptidase activity"/>
    <property type="evidence" value="ECO:0007669"/>
    <property type="project" value="UniProtKB-KW"/>
</dbReference>
<feature type="region of interest" description="Disordered" evidence="10">
    <location>
        <begin position="808"/>
        <end position="867"/>
    </location>
</feature>
<dbReference type="InterPro" id="IPR036322">
    <property type="entry name" value="WD40_repeat_dom_sf"/>
</dbReference>
<keyword evidence="6" id="KW-0067">ATP-binding</keyword>
<dbReference type="Gene3D" id="3.40.50.300">
    <property type="entry name" value="P-loop containing nucleotide triphosphate hydrolases"/>
    <property type="match status" value="1"/>
</dbReference>
<dbReference type="CDD" id="cd19502">
    <property type="entry name" value="RecA-like_PAN_like"/>
    <property type="match status" value="1"/>
</dbReference>
<feature type="region of interest" description="Disordered" evidence="10">
    <location>
        <begin position="901"/>
        <end position="923"/>
    </location>
</feature>
<dbReference type="InterPro" id="IPR041569">
    <property type="entry name" value="AAA_lid_3"/>
</dbReference>
<feature type="coiled-coil region" evidence="9">
    <location>
        <begin position="177"/>
        <end position="256"/>
    </location>
</feature>
<dbReference type="InterPro" id="IPR015943">
    <property type="entry name" value="WD40/YVTN_repeat-like_dom_sf"/>
</dbReference>
<dbReference type="GO" id="GO:0005634">
    <property type="term" value="C:nucleus"/>
    <property type="evidence" value="ECO:0007669"/>
    <property type="project" value="UniProtKB-SubCell"/>
</dbReference>
<organism evidence="12 13">
    <name type="scientific">Symbiodinium microadriaticum</name>
    <name type="common">Dinoflagellate</name>
    <name type="synonym">Zooxanthella microadriatica</name>
    <dbReference type="NCBI Taxonomy" id="2951"/>
    <lineage>
        <taxon>Eukaryota</taxon>
        <taxon>Sar</taxon>
        <taxon>Alveolata</taxon>
        <taxon>Dinophyceae</taxon>
        <taxon>Suessiales</taxon>
        <taxon>Symbiodiniaceae</taxon>
        <taxon>Symbiodinium</taxon>
    </lineage>
</organism>
<dbReference type="Gene3D" id="2.40.50.140">
    <property type="entry name" value="Nucleic acid-binding proteins"/>
    <property type="match status" value="1"/>
</dbReference>
<dbReference type="SMART" id="SM00271">
    <property type="entry name" value="DnaJ"/>
    <property type="match status" value="1"/>
</dbReference>
<dbReference type="Proteomes" id="UP000186817">
    <property type="component" value="Unassembled WGS sequence"/>
</dbReference>
<evidence type="ECO:0000256" key="9">
    <source>
        <dbReference type="SAM" id="Coils"/>
    </source>
</evidence>
<keyword evidence="13" id="KW-1185">Reference proteome</keyword>
<feature type="region of interest" description="Disordered" evidence="10">
    <location>
        <begin position="593"/>
        <end position="620"/>
    </location>
</feature>
<dbReference type="OrthoDB" id="1664597at2759"/>
<evidence type="ECO:0000256" key="8">
    <source>
        <dbReference type="ARBA" id="ARBA00023242"/>
    </source>
</evidence>
<dbReference type="Pfam" id="PF00004">
    <property type="entry name" value="AAA"/>
    <property type="match status" value="1"/>
</dbReference>
<dbReference type="GO" id="GO:0000502">
    <property type="term" value="C:proteasome complex"/>
    <property type="evidence" value="ECO:0007669"/>
    <property type="project" value="UniProtKB-KW"/>
</dbReference>
<dbReference type="InterPro" id="IPR003593">
    <property type="entry name" value="AAA+_ATPase"/>
</dbReference>
<dbReference type="SUPFAM" id="SSF46565">
    <property type="entry name" value="Chaperone J-domain"/>
    <property type="match status" value="1"/>
</dbReference>
<dbReference type="SMART" id="SM00320">
    <property type="entry name" value="WD40"/>
    <property type="match status" value="3"/>
</dbReference>
<keyword evidence="8" id="KW-0539">Nucleus</keyword>
<evidence type="ECO:0000256" key="7">
    <source>
        <dbReference type="ARBA" id="ARBA00022942"/>
    </source>
</evidence>
<dbReference type="PANTHER" id="PTHR23073">
    <property type="entry name" value="26S PROTEASOME REGULATORY SUBUNIT"/>
    <property type="match status" value="1"/>
</dbReference>
<dbReference type="InterPro" id="IPR036869">
    <property type="entry name" value="J_dom_sf"/>
</dbReference>
<dbReference type="Gene3D" id="1.10.287.1490">
    <property type="match status" value="1"/>
</dbReference>
<dbReference type="InterPro" id="IPR001680">
    <property type="entry name" value="WD40_rpt"/>
</dbReference>
<evidence type="ECO:0000256" key="3">
    <source>
        <dbReference type="ARBA" id="ARBA00006914"/>
    </source>
</evidence>
<dbReference type="EMBL" id="LSRX01000103">
    <property type="protein sequence ID" value="OLQ09136.1"/>
    <property type="molecule type" value="Genomic_DNA"/>
</dbReference>
<dbReference type="CDD" id="cd06257">
    <property type="entry name" value="DnaJ"/>
    <property type="match status" value="1"/>
</dbReference>
<evidence type="ECO:0000256" key="5">
    <source>
        <dbReference type="ARBA" id="ARBA00022741"/>
    </source>
</evidence>
<keyword evidence="4" id="KW-0963">Cytoplasm</keyword>
<dbReference type="FunFam" id="2.40.50.140:FF:000437">
    <property type="entry name" value="26S protease regulatory subunit, putative"/>
    <property type="match status" value="1"/>
</dbReference>
<keyword evidence="12" id="KW-0645">Protease</keyword>
<dbReference type="GO" id="GO:0005737">
    <property type="term" value="C:cytoplasm"/>
    <property type="evidence" value="ECO:0007669"/>
    <property type="project" value="UniProtKB-SubCell"/>
</dbReference>
<sequence length="2656" mass="296443">MRVSCSAMAEQAAADTADAADALHSEALVERQDLRHDWEARIAASNRLQASKVNSLMTSIQKLQKENLLLRKRGQEVNRTGQFKRLQNELGRQDVMIEALRYCLGPEKSEELATNALDALLTNAAAQCSSCHKSAADLFQADGELLCKSCYSHRYWREPPAELRRKVSDVVTFPESKEELEAACTAAELEIAGAKRALKNSESHESSQAEAWAPGLQTAAALSNVLAGYVQRADQLQKENSSLDVHRRQLESAIKEQEQIARLQLHEQVAALPTSKHGVPAITVDDLQHRLSIKSGEVDRLAKVVRDLHQRLSIQKSKQDSILNEGKGVASAFSELQEDVSKWTKSTSEAHAVQIGKLKEAKDQVHQQLVKGQAQLREAQGKLRKSVQGVAQQRDPLELEARVRAQAGRLIEALKGLHGSTDSGKFWSKVHAEASDAGLEPQVQAALSRHGYGGQAGEKPLDIIALKGDLYSLELKGNDRATGLAMIQKWQADRKKMQDAFRAEAKEQLAALDRAQSACASENAALELAKSQAAHQRRDAMRKAWSQSPNLDLEGLGTEQLANVSQANIVLANTVEELCSKLKAVEDEMQNRRDVAERNRKAEEMKEEITAGQRAVHEENKAAEDGAAKLRAAAEYCTSLLSNEANVEAGGGENFAPGASLLPLPSRLLVDWRETLKLQAELDLVQEEISRLQQTKTTIWDAEAPEDIETMQAQVAELEASSMELHEEVADLGMRLQAARVLLQRRLQKSDFGAAFQYCEQCPHCCLTPAALIMSAESGQKCNSKQTYGLARGQLIKFSRGWLGVSRRTAMGNTPGGMPGAGGGQGQGANKEKKDGDDKKKKHEALAPPSHFGRKKRKMKGAQVASKLPSVVPTSKCRLRLLKHDRVKDYLMMEEEFIQEQQRLKPKEDKESDEKSKLDDIRGTPMDVGSLEEFIDENHCIVSTAMGPEYYVNILSFVDKDQLEPGSSILMHHKNLSVIGLLVDEVNPLVSVMKVDKAPTESYGDIGGLEEQIQEMKEAVELPLTHPELYEDVGIKPPKGVILYGVPGTGKTLLAKAVASETSATFLRVVGSELIQKYLGEGPKLVREMFRVAQEHAPSIIFIDEIDAVATKRYDTTSGGEKEIQRTMLELLNQLDGFDDRGDVKVIMATNRMESLDPAMIRPGRIDRKIEFPLPDEKTKRRIFQIHTGKMTLADDVNLEEFVVAKDDLSGADIKAICTEAGMLALRERRMKVTQADMRKAKEKALYKKKGSYPEGCFESQNSAALEEHLLCCVMSEAEKGRIPQTKDAHLKQKHSEAQAPSLMSSIDDVIKAAIQNELQDVSEQLKKQDERFDELKQAFEEVSGHVAERGRETEKLREDVDRQKTDLEALDARTKSDLEASIKEVKDRLDRHENDTEGLAGLVQLRTKVDGFAEELTKILAKMEDHGKTVASSKSRTDKCEETLRDIERKCDDAASTVKTNQDTLQNVEQTCVDVRERQQVVEDQVVKKYDSLWQDVLKEMEKLKVNQEQLMMEDIQRRQLDSRLCIGLLVSLGRQLCTADDAETKPVDTATSAESSAGSGNDKVLAFHDERRLWLFALVRIFDGRADLKIFGPLIWMFLDDHPRAVRIACNGSLIEVDISGQPQQHTLQQFSGEPLQFLSHRILVCAEENALVFHQEDGVRKLVSEHVSEIRCLAACDNVFAIGGADTRVELWRDGSEGESLKFVSQEWSDWTGTTYLGHTAPVTAVCLVQGWPVSADAFGSVCFWRSGGNCDMLQHAHETAVTCISAFDDESFLLLGHEDGVLQLADTRSKKVVRRWRCGGVVLDMVAGSSALSSSPSPPSLSSASRDMFVVSTDSLKRVSLPETRVLQVVPLAASAASFSGGFLFACCREGIVVRTLNGLTRAVLPFAAQGAWRRLREFNDVHEHRQLPYYDVLGVPIDASKAEIVRAYRKLSLRFHPDKPGGSNERFQELNRAYTCLSNEDNRRRYDECGFDEDNIPNTEVDQFVDAFFGEGARNVDGRSPDWNMSKVENYVRIDLADVPLHMRDIVRLGLKYIVSLEHQFENVLLLQHARVDILYLMVGLVNDSILTQDAFESEASYTITYYDNPLQPGITPRWSDQNQLGGRKVKPDLPRRELNTEEFQRRQKHALAMLQNAPADPLAALEEKYRTKMLAQQHAAAVQDWKALREQDVYEEDAELDCNRLSARAMVGDLRKIPLLIPGFRGLATATSGSDLYEPIRCNGQGRIPVVRLPTSEEESACCRQGQSISINLREGRSHVKYVTQLVAAVHDERRKLAIAKDLMTVWQQHTWTSLRRRTGIQWLCASLAGVGKKRQHQFLSRWKRHTSIWTLVKQLREEYIKLIPDVQKEIEASGLPARVRFLEEFVQTLRTELDSLMETVKEHSTALAVNAEWVEKTRVIILDLTQRLDEVDAKVADVLVSCGKRMDEVEARLAVCEKSVDDLSEAQKALALAKDVQSIMRDVLLIWNSIKQLDAAKADKKDMDSFALETSKRDRQSLRRIEDLQSSVTVQLREETLRIQEKCAQLDVKVDESSKQFLHWEQMWERLAAYVEELVKQVGDMQWGRTNCGGCRPPSGRVRLRPASATFPRDGSESENGLVYVNSETRIRATDVHPDTPPPIERGPGARGCSWTPAGPRRVDTAHQETASGGPVS</sequence>
<feature type="region of interest" description="Disordered" evidence="10">
    <location>
        <begin position="2613"/>
        <end position="2656"/>
    </location>
</feature>
<dbReference type="PRINTS" id="PR00625">
    <property type="entry name" value="JDOMAIN"/>
</dbReference>
<dbReference type="SUPFAM" id="SSF52540">
    <property type="entry name" value="P-loop containing nucleoside triphosphate hydrolases"/>
    <property type="match status" value="1"/>
</dbReference>
<dbReference type="Gene3D" id="1.10.8.60">
    <property type="match status" value="1"/>
</dbReference>
<keyword evidence="5" id="KW-0547">Nucleotide-binding</keyword>
<dbReference type="InterPro" id="IPR003959">
    <property type="entry name" value="ATPase_AAA_core"/>
</dbReference>
<evidence type="ECO:0000256" key="10">
    <source>
        <dbReference type="SAM" id="MobiDB-lite"/>
    </source>
</evidence>
<dbReference type="FunFam" id="3.40.50.300:FF:000039">
    <property type="entry name" value="26S proteasome regulatory subunit 4"/>
    <property type="match status" value="1"/>
</dbReference>
<comment type="similarity">
    <text evidence="3">Belongs to the AAA ATPase family.</text>
</comment>
<evidence type="ECO:0000256" key="1">
    <source>
        <dbReference type="ARBA" id="ARBA00004123"/>
    </source>
</evidence>
<evidence type="ECO:0000313" key="12">
    <source>
        <dbReference type="EMBL" id="OLQ09136.1"/>
    </source>
</evidence>
<protein>
    <submittedName>
        <fullName evidence="12">26S protease regulatory subunit 4-like</fullName>
    </submittedName>
</protein>
<dbReference type="Gene3D" id="1.10.287.110">
    <property type="entry name" value="DnaJ domain"/>
    <property type="match status" value="1"/>
</dbReference>
<dbReference type="Gene3D" id="2.130.10.10">
    <property type="entry name" value="YVTN repeat-like/Quinoprotein amine dehydrogenase"/>
    <property type="match status" value="1"/>
</dbReference>